<dbReference type="Proteomes" id="UP001054252">
    <property type="component" value="Unassembled WGS sequence"/>
</dbReference>
<dbReference type="AlphaFoldDB" id="A0AAV5L666"/>
<comment type="caution">
    <text evidence="2">The sequence shown here is derived from an EMBL/GenBank/DDBJ whole genome shotgun (WGS) entry which is preliminary data.</text>
</comment>
<name>A0AAV5L666_9ROSI</name>
<sequence>MARTLTLHYRGLGEEDFARPTWSRGGLLRGSRDASQGCFWSRFAVGSGDGGNNADGHGGGGHHGGGRGGGCCGGGSGCI</sequence>
<feature type="region of interest" description="Disordered" evidence="1">
    <location>
        <begin position="50"/>
        <end position="69"/>
    </location>
</feature>
<reference evidence="2 3" key="1">
    <citation type="journal article" date="2021" name="Commun. Biol.">
        <title>The genome of Shorea leprosula (Dipterocarpaceae) highlights the ecological relevance of drought in aseasonal tropical rainforests.</title>
        <authorList>
            <person name="Ng K.K.S."/>
            <person name="Kobayashi M.J."/>
            <person name="Fawcett J.A."/>
            <person name="Hatakeyama M."/>
            <person name="Paape T."/>
            <person name="Ng C.H."/>
            <person name="Ang C.C."/>
            <person name="Tnah L.H."/>
            <person name="Lee C.T."/>
            <person name="Nishiyama T."/>
            <person name="Sese J."/>
            <person name="O'Brien M.J."/>
            <person name="Copetti D."/>
            <person name="Mohd Noor M.I."/>
            <person name="Ong R.C."/>
            <person name="Putra M."/>
            <person name="Sireger I.Z."/>
            <person name="Indrioko S."/>
            <person name="Kosugi Y."/>
            <person name="Izuno A."/>
            <person name="Isagi Y."/>
            <person name="Lee S.L."/>
            <person name="Shimizu K.K."/>
        </authorList>
    </citation>
    <scope>NUCLEOTIDE SEQUENCE [LARGE SCALE GENOMIC DNA]</scope>
    <source>
        <strain evidence="2">214</strain>
    </source>
</reference>
<evidence type="ECO:0000313" key="3">
    <source>
        <dbReference type="Proteomes" id="UP001054252"/>
    </source>
</evidence>
<gene>
    <name evidence="2" type="ORF">SLEP1_g41278</name>
</gene>
<accession>A0AAV5L666</accession>
<evidence type="ECO:0000256" key="1">
    <source>
        <dbReference type="SAM" id="MobiDB-lite"/>
    </source>
</evidence>
<dbReference type="EMBL" id="BPVZ01000097">
    <property type="protein sequence ID" value="GKV32691.1"/>
    <property type="molecule type" value="Genomic_DNA"/>
</dbReference>
<evidence type="ECO:0000313" key="2">
    <source>
        <dbReference type="EMBL" id="GKV32691.1"/>
    </source>
</evidence>
<proteinExistence type="predicted"/>
<protein>
    <submittedName>
        <fullName evidence="2">Uncharacterized protein</fullName>
    </submittedName>
</protein>
<keyword evidence="3" id="KW-1185">Reference proteome</keyword>
<organism evidence="2 3">
    <name type="scientific">Rubroshorea leprosula</name>
    <dbReference type="NCBI Taxonomy" id="152421"/>
    <lineage>
        <taxon>Eukaryota</taxon>
        <taxon>Viridiplantae</taxon>
        <taxon>Streptophyta</taxon>
        <taxon>Embryophyta</taxon>
        <taxon>Tracheophyta</taxon>
        <taxon>Spermatophyta</taxon>
        <taxon>Magnoliopsida</taxon>
        <taxon>eudicotyledons</taxon>
        <taxon>Gunneridae</taxon>
        <taxon>Pentapetalae</taxon>
        <taxon>rosids</taxon>
        <taxon>malvids</taxon>
        <taxon>Malvales</taxon>
        <taxon>Dipterocarpaceae</taxon>
        <taxon>Rubroshorea</taxon>
    </lineage>
</organism>